<evidence type="ECO:0000313" key="1">
    <source>
        <dbReference type="EMBL" id="BDD50967.1"/>
    </source>
</evidence>
<gene>
    <name evidence="1" type="ORF">PDTA9734_24540</name>
</gene>
<name>A0ABM7VUV9_9ENTR</name>
<reference evidence="1 2" key="1">
    <citation type="submission" date="2021-12" db="EMBL/GenBank/DDBJ databases">
        <title>Complete genome sequence of Phytobacter diazotrophicus TA9734.</title>
        <authorList>
            <person name="Kubota H."/>
            <person name="Nakayama Y."/>
            <person name="Ariyoshi T."/>
        </authorList>
    </citation>
    <scope>NUCLEOTIDE SEQUENCE [LARGE SCALE GENOMIC DNA]</scope>
    <source>
        <strain evidence="1 2">TA9734</strain>
    </source>
</reference>
<organism evidence="1 2">
    <name type="scientific">Phytobacter diazotrophicus</name>
    <dbReference type="NCBI Taxonomy" id="395631"/>
    <lineage>
        <taxon>Bacteria</taxon>
        <taxon>Pseudomonadati</taxon>
        <taxon>Pseudomonadota</taxon>
        <taxon>Gammaproteobacteria</taxon>
        <taxon>Enterobacterales</taxon>
        <taxon>Enterobacteriaceae</taxon>
        <taxon>Phytobacter</taxon>
    </lineage>
</organism>
<evidence type="ECO:0000313" key="2">
    <source>
        <dbReference type="Proteomes" id="UP001320460"/>
    </source>
</evidence>
<dbReference type="EMBL" id="AP025334">
    <property type="protein sequence ID" value="BDD50967.1"/>
    <property type="molecule type" value="Genomic_DNA"/>
</dbReference>
<accession>A0ABM7VUV9</accession>
<sequence>MAVIKVHFANFPYTEISTHFGSLNIKNSAFQLTGESVAANNFQFLEISTEENVKKIAGTVGWGVVGGVLAGPVGVLAGALLGGNKKQVTFTLELTDGRKLMGSVDSKAYTAMVASKMKFDSLK</sequence>
<proteinExistence type="predicted"/>
<dbReference type="Proteomes" id="UP001320460">
    <property type="component" value="Chromosome"/>
</dbReference>
<keyword evidence="2" id="KW-1185">Reference proteome</keyword>
<protein>
    <submittedName>
        <fullName evidence="1">Uncharacterized protein</fullName>
    </submittedName>
</protein>